<name>A0ABT3PHY6_9BACT</name>
<sequence>MAYNEKLADRIRQALGHQRDVEEKKMFGGLAFMVHGKMCVTAGADRIMCRIAPDMHETVIDKEGCQTVIMREREYKGWVYVNEENIQSEADFNYWIDLALDYNKKLVSMDEE</sequence>
<dbReference type="Proteomes" id="UP001207918">
    <property type="component" value="Unassembled WGS sequence"/>
</dbReference>
<protein>
    <submittedName>
        <fullName evidence="2">TfoX/Sxy family protein</fullName>
    </submittedName>
</protein>
<dbReference type="SUPFAM" id="SSF159894">
    <property type="entry name" value="YgaC/TfoX-N like"/>
    <property type="match status" value="1"/>
</dbReference>
<dbReference type="Pfam" id="PF04993">
    <property type="entry name" value="TfoX_N"/>
    <property type="match status" value="1"/>
</dbReference>
<proteinExistence type="predicted"/>
<keyword evidence="3" id="KW-1185">Reference proteome</keyword>
<dbReference type="EMBL" id="JAGGJA010000001">
    <property type="protein sequence ID" value="MCW9705527.1"/>
    <property type="molecule type" value="Genomic_DNA"/>
</dbReference>
<dbReference type="RefSeq" id="WP_265764191.1">
    <property type="nucleotide sequence ID" value="NZ_JAGGJA010000001.1"/>
</dbReference>
<dbReference type="InterPro" id="IPR007076">
    <property type="entry name" value="TfoX_N"/>
</dbReference>
<comment type="caution">
    <text evidence="2">The sequence shown here is derived from an EMBL/GenBank/DDBJ whole genome shotgun (WGS) entry which is preliminary data.</text>
</comment>
<feature type="domain" description="TfoX N-terminal" evidence="1">
    <location>
        <begin position="15"/>
        <end position="101"/>
    </location>
</feature>
<reference evidence="2 3" key="1">
    <citation type="submission" date="2021-03" db="EMBL/GenBank/DDBJ databases">
        <title>Aliifodinibius sp. nov., a new bacterium isolated from saline soil.</title>
        <authorList>
            <person name="Galisteo C."/>
            <person name="De La Haba R."/>
            <person name="Sanchez-Porro C."/>
            <person name="Ventosa A."/>
        </authorList>
    </citation>
    <scope>NUCLEOTIDE SEQUENCE [LARGE SCALE GENOMIC DNA]</scope>
    <source>
        <strain evidence="2 3">1BSP15-2V2</strain>
    </source>
</reference>
<dbReference type="Gene3D" id="3.30.1460.30">
    <property type="entry name" value="YgaC/TfoX-N like chaperone"/>
    <property type="match status" value="1"/>
</dbReference>
<evidence type="ECO:0000313" key="3">
    <source>
        <dbReference type="Proteomes" id="UP001207918"/>
    </source>
</evidence>
<organism evidence="2 3">
    <name type="scientific">Fodinibius salsisoli</name>
    <dbReference type="NCBI Taxonomy" id="2820877"/>
    <lineage>
        <taxon>Bacteria</taxon>
        <taxon>Pseudomonadati</taxon>
        <taxon>Balneolota</taxon>
        <taxon>Balneolia</taxon>
        <taxon>Balneolales</taxon>
        <taxon>Balneolaceae</taxon>
        <taxon>Fodinibius</taxon>
    </lineage>
</organism>
<gene>
    <name evidence="2" type="ORF">J6I44_01610</name>
</gene>
<evidence type="ECO:0000259" key="1">
    <source>
        <dbReference type="Pfam" id="PF04993"/>
    </source>
</evidence>
<evidence type="ECO:0000313" key="2">
    <source>
        <dbReference type="EMBL" id="MCW9705527.1"/>
    </source>
</evidence>
<accession>A0ABT3PHY6</accession>